<evidence type="ECO:0000313" key="1">
    <source>
        <dbReference type="Proteomes" id="UP000887569"/>
    </source>
</evidence>
<sequence>SMLVSMFITKASFQHSSSMNVSPVKQIRRISLQRRRSGDISLLKSNNGNFSDPLSCQLQLMTTLQGADVDATTRHLLAMSIAEMDNLQKTKIADFLTQTAVAAAMENNACKVFECATDELDKALNEENVALLAALWERTHTEIIPTMQATLYPLKAFDASFDIRREILKAFRDRVLLRILSDVQFELRSLRSMICSVSFATADESVEFERFSEIADRILGINQEKEIEGEEMVKLKKIAKARLSVPHSTANPHQRLYVKKRAATIPCSRRMVRFSDNAVNNTIKENRTCSFK</sequence>
<reference evidence="2" key="1">
    <citation type="submission" date="2022-11" db="UniProtKB">
        <authorList>
            <consortium name="WormBaseParasite"/>
        </authorList>
    </citation>
    <scope>IDENTIFICATION</scope>
</reference>
<accession>A0A915B2U4</accession>
<dbReference type="Proteomes" id="UP000887569">
    <property type="component" value="Unplaced"/>
</dbReference>
<name>A0A915B2U4_PARUN</name>
<dbReference type="AlphaFoldDB" id="A0A915B2U4"/>
<protein>
    <submittedName>
        <fullName evidence="2">Uncharacterized protein</fullName>
    </submittedName>
</protein>
<proteinExistence type="predicted"/>
<keyword evidence="1" id="KW-1185">Reference proteome</keyword>
<evidence type="ECO:0000313" key="2">
    <source>
        <dbReference type="WBParaSite" id="PgR021_g085_t06"/>
    </source>
</evidence>
<organism evidence="1 2">
    <name type="scientific">Parascaris univalens</name>
    <name type="common">Nematode worm</name>
    <dbReference type="NCBI Taxonomy" id="6257"/>
    <lineage>
        <taxon>Eukaryota</taxon>
        <taxon>Metazoa</taxon>
        <taxon>Ecdysozoa</taxon>
        <taxon>Nematoda</taxon>
        <taxon>Chromadorea</taxon>
        <taxon>Rhabditida</taxon>
        <taxon>Spirurina</taxon>
        <taxon>Ascaridomorpha</taxon>
        <taxon>Ascaridoidea</taxon>
        <taxon>Ascarididae</taxon>
        <taxon>Parascaris</taxon>
    </lineage>
</organism>
<dbReference type="WBParaSite" id="PgR021_g085_t06">
    <property type="protein sequence ID" value="PgR021_g085_t06"/>
    <property type="gene ID" value="PgR021_g085"/>
</dbReference>